<sequence>MQRSALAASAPTAVFKPSKWYSYPRIIPTLWTSSLKQRDLCYAHRISCRKDLHRNYLSGSNASNPDSFLVRSKEYRDNFVVRATAVPENLEGNVEPAKLGRTLQLALMFGAWYLLNIYFNIYNKQVLKVFHFPATVTAIQFGCATTSISLMWAFNLYKRPKLTRSQVVSFIGIELSICIVSFVSIVVHVLLEQYSKFQFLAVLPLAIAHTVGNILTNVSLGRVNVSFTHTIKAMEPFFTVVLASLFLGEVLFFPALGKFIEEKCKKLFQNH</sequence>
<dbReference type="InterPro" id="IPR050186">
    <property type="entry name" value="TPT_transporter"/>
</dbReference>
<evidence type="ECO:0000256" key="1">
    <source>
        <dbReference type="ARBA" id="ARBA00004141"/>
    </source>
</evidence>
<dbReference type="EMBL" id="MK410896">
    <property type="protein sequence ID" value="QEI21539.1"/>
    <property type="molecule type" value="mRNA"/>
</dbReference>
<keyword evidence="7" id="KW-0670">Pyruvate</keyword>
<keyword evidence="4 5" id="KW-0472">Membrane</keyword>
<dbReference type="PANTHER" id="PTHR11132">
    <property type="entry name" value="SOLUTE CARRIER FAMILY 35"/>
    <property type="match status" value="1"/>
</dbReference>
<feature type="transmembrane region" description="Helical" evidence="5">
    <location>
        <begin position="237"/>
        <end position="256"/>
    </location>
</feature>
<feature type="transmembrane region" description="Helical" evidence="5">
    <location>
        <begin position="134"/>
        <end position="155"/>
    </location>
</feature>
<keyword evidence="3 5" id="KW-1133">Transmembrane helix</keyword>
<comment type="subcellular location">
    <subcellularLocation>
        <location evidence="1">Membrane</location>
        <topology evidence="1">Multi-pass membrane protein</topology>
    </subcellularLocation>
</comment>
<keyword evidence="2 5" id="KW-0812">Transmembrane</keyword>
<feature type="transmembrane region" description="Helical" evidence="5">
    <location>
        <begin position="197"/>
        <end position="216"/>
    </location>
</feature>
<feature type="transmembrane region" description="Helical" evidence="5">
    <location>
        <begin position="105"/>
        <end position="122"/>
    </location>
</feature>
<dbReference type="AlphaFoldDB" id="A0A5C0C686"/>
<evidence type="ECO:0000256" key="2">
    <source>
        <dbReference type="ARBA" id="ARBA00022692"/>
    </source>
</evidence>
<dbReference type="InterPro" id="IPR004853">
    <property type="entry name" value="Sugar_P_trans_dom"/>
</dbReference>
<protein>
    <submittedName>
        <fullName evidence="7">Phosphate/phosphoenolpyruvate translocator</fullName>
    </submittedName>
</protein>
<proteinExistence type="evidence at transcript level"/>
<evidence type="ECO:0000259" key="6">
    <source>
        <dbReference type="Pfam" id="PF03151"/>
    </source>
</evidence>
<evidence type="ECO:0000256" key="3">
    <source>
        <dbReference type="ARBA" id="ARBA00022989"/>
    </source>
</evidence>
<name>A0A5C0C686_9ROSI</name>
<accession>A0A5C0C686</accession>
<evidence type="ECO:0000256" key="4">
    <source>
        <dbReference type="ARBA" id="ARBA00023136"/>
    </source>
</evidence>
<feature type="transmembrane region" description="Helical" evidence="5">
    <location>
        <begin position="167"/>
        <end position="191"/>
    </location>
</feature>
<evidence type="ECO:0000313" key="7">
    <source>
        <dbReference type="EMBL" id="QEI21539.1"/>
    </source>
</evidence>
<reference evidence="7" key="1">
    <citation type="submission" date="2019-01" db="EMBL/GenBank/DDBJ databases">
        <authorList>
            <person name="Xi J."/>
        </authorList>
    </citation>
    <scope>NUCLEOTIDE SEQUENCE</scope>
</reference>
<dbReference type="Pfam" id="PF03151">
    <property type="entry name" value="TPT"/>
    <property type="match status" value="1"/>
</dbReference>
<organism evidence="7">
    <name type="scientific">Zygophyllum xanthoxylum</name>
    <dbReference type="NCBI Taxonomy" id="90549"/>
    <lineage>
        <taxon>Eukaryota</taxon>
        <taxon>Viridiplantae</taxon>
        <taxon>Streptophyta</taxon>
        <taxon>Embryophyta</taxon>
        <taxon>Tracheophyta</taxon>
        <taxon>Spermatophyta</taxon>
        <taxon>Magnoliopsida</taxon>
        <taxon>eudicotyledons</taxon>
        <taxon>Gunneridae</taxon>
        <taxon>Pentapetalae</taxon>
        <taxon>rosids</taxon>
        <taxon>fabids</taxon>
        <taxon>Zygophyllales</taxon>
        <taxon>Zygophyllaceae</taxon>
        <taxon>Zygophylloideae</taxon>
        <taxon>Zygophyllum</taxon>
    </lineage>
</organism>
<dbReference type="GO" id="GO:0016020">
    <property type="term" value="C:membrane"/>
    <property type="evidence" value="ECO:0007669"/>
    <property type="project" value="UniProtKB-SubCell"/>
</dbReference>
<evidence type="ECO:0000256" key="5">
    <source>
        <dbReference type="SAM" id="Phobius"/>
    </source>
</evidence>
<feature type="domain" description="Sugar phosphate transporter" evidence="6">
    <location>
        <begin position="103"/>
        <end position="186"/>
    </location>
</feature>